<dbReference type="EMBL" id="JAYXHS010000001">
    <property type="protein sequence ID" value="MEC5384774.1"/>
    <property type="molecule type" value="Genomic_DNA"/>
</dbReference>
<dbReference type="Proteomes" id="UP001331561">
    <property type="component" value="Unassembled WGS sequence"/>
</dbReference>
<dbReference type="SMART" id="SM00421">
    <property type="entry name" value="HTH_LUXR"/>
    <property type="match status" value="1"/>
</dbReference>
<evidence type="ECO:0000259" key="4">
    <source>
        <dbReference type="PROSITE" id="PS50043"/>
    </source>
</evidence>
<accession>A0ABU6JYM2</accession>
<evidence type="ECO:0000313" key="5">
    <source>
        <dbReference type="EMBL" id="MEC5384774.1"/>
    </source>
</evidence>
<dbReference type="InterPro" id="IPR016032">
    <property type="entry name" value="Sig_transdc_resp-reg_C-effctor"/>
</dbReference>
<dbReference type="Gene3D" id="3.40.50.300">
    <property type="entry name" value="P-loop containing nucleotide triphosphate hydrolases"/>
    <property type="match status" value="1"/>
</dbReference>
<dbReference type="SUPFAM" id="SSF52540">
    <property type="entry name" value="P-loop containing nucleoside triphosphate hydrolases"/>
    <property type="match status" value="1"/>
</dbReference>
<dbReference type="PANTHER" id="PTHR44688:SF16">
    <property type="entry name" value="DNA-BINDING TRANSCRIPTIONAL ACTIVATOR DEVR_DOSR"/>
    <property type="match status" value="1"/>
</dbReference>
<dbReference type="InterPro" id="IPR000792">
    <property type="entry name" value="Tscrpt_reg_LuxR_C"/>
</dbReference>
<dbReference type="SUPFAM" id="SSF46894">
    <property type="entry name" value="C-terminal effector domain of the bipartite response regulators"/>
    <property type="match status" value="1"/>
</dbReference>
<evidence type="ECO:0000256" key="3">
    <source>
        <dbReference type="ARBA" id="ARBA00023163"/>
    </source>
</evidence>
<keyword evidence="3" id="KW-0804">Transcription</keyword>
<feature type="domain" description="HTH luxR-type" evidence="4">
    <location>
        <begin position="850"/>
        <end position="915"/>
    </location>
</feature>
<protein>
    <submittedName>
        <fullName evidence="5">LuxR C-terminal-related transcriptional regulator</fullName>
    </submittedName>
</protein>
<dbReference type="InterPro" id="IPR059106">
    <property type="entry name" value="WHD_MalT"/>
</dbReference>
<dbReference type="Pfam" id="PF00196">
    <property type="entry name" value="GerE"/>
    <property type="match status" value="1"/>
</dbReference>
<dbReference type="InterPro" id="IPR049945">
    <property type="entry name" value="AAA_22"/>
</dbReference>
<dbReference type="InterPro" id="IPR027417">
    <property type="entry name" value="P-loop_NTPase"/>
</dbReference>
<dbReference type="RefSeq" id="WP_327597742.1">
    <property type="nucleotide sequence ID" value="NZ_JAYXHS010000001.1"/>
</dbReference>
<evidence type="ECO:0000256" key="2">
    <source>
        <dbReference type="ARBA" id="ARBA00023125"/>
    </source>
</evidence>
<gene>
    <name evidence="5" type="ORF">VVD49_03520</name>
</gene>
<organism evidence="5 6">
    <name type="scientific">Uliginosibacterium silvisoli</name>
    <dbReference type="NCBI Taxonomy" id="3114758"/>
    <lineage>
        <taxon>Bacteria</taxon>
        <taxon>Pseudomonadati</taxon>
        <taxon>Pseudomonadota</taxon>
        <taxon>Betaproteobacteria</taxon>
        <taxon>Rhodocyclales</taxon>
        <taxon>Zoogloeaceae</taxon>
        <taxon>Uliginosibacterium</taxon>
    </lineage>
</organism>
<keyword evidence="2" id="KW-0238">DNA-binding</keyword>
<dbReference type="PANTHER" id="PTHR44688">
    <property type="entry name" value="DNA-BINDING TRANSCRIPTIONAL ACTIVATOR DEVR_DOSR"/>
    <property type="match status" value="1"/>
</dbReference>
<dbReference type="InterPro" id="IPR003593">
    <property type="entry name" value="AAA+_ATPase"/>
</dbReference>
<reference evidence="5 6" key="1">
    <citation type="submission" date="2024-01" db="EMBL/GenBank/DDBJ databases">
        <title>Uliginosibacterium soil sp. nov.</title>
        <authorList>
            <person name="Lv Y."/>
        </authorList>
    </citation>
    <scope>NUCLEOTIDE SEQUENCE [LARGE SCALE GENOMIC DNA]</scope>
    <source>
        <strain evidence="5 6">H3</strain>
    </source>
</reference>
<dbReference type="PROSITE" id="PS50043">
    <property type="entry name" value="HTH_LUXR_2"/>
    <property type="match status" value="1"/>
</dbReference>
<dbReference type="SMART" id="SM00382">
    <property type="entry name" value="AAA"/>
    <property type="match status" value="1"/>
</dbReference>
<dbReference type="Gene3D" id="1.10.10.10">
    <property type="entry name" value="Winged helix-like DNA-binding domain superfamily/Winged helix DNA-binding domain"/>
    <property type="match status" value="1"/>
</dbReference>
<keyword evidence="6" id="KW-1185">Reference proteome</keyword>
<dbReference type="Pfam" id="PF25873">
    <property type="entry name" value="WHD_MalT"/>
    <property type="match status" value="1"/>
</dbReference>
<sequence>MNQPADDNPPARSVAAAAPAGTWSGVAATKFRAPRQRRDLVSRTALLQRARGLVLDRRVTLVCAPAGFGKSTLLLQLLASIAADAESVWLSLDEDDNDINRLFVSLLGALRDVVLEWEVDPHILASQVQVAGPQSRAAIAALINALSSYQGERLLFVIDDLHRVSDADALQLLGEFIERLPPEVGVVLGSRTSPTLPLARWRARGEVGELLTADLQFDAGEARALAAARQAAGLSGELSAAFLEQALQRTQGWPAGLQLVLGAVDSQAVESMRPAVDRAAGRHLFDFFAQEVLADLPADLRDFVLQCSVLPELSPALCNAVTGRDDAHDVLDTLYRSNLFLTVLDEHVPVLRFHDLFAEFLQTRLAQRHAGLVRSLHARAARAEQVPLRAVAHFLKAGEWAEAIATMGRCVEPLLAEGGQATVARWIAQLPEAIVRDNADVDYLQALCAWGRWDFARAANFLERAALAFREQGRMDDYMRCYVLLPRACNAVGQIDRAAAALVVAETLPLPTPLQAIRQGAHAWQAAAFEPHRCAEALQAMVEHGERDVRLLLPAMDDMFNPFLFPMPGALPPMRRLRSLSREALQAGVVHWQFEAMANAAWPELWHGERKAAEEAIERQYQLTQRLSVVPMLTLNDHTMRAWRACLHGDFALAEQLMLRNIEVFASMNEGMKQSWRRSGHLCLAQVYWMAGRAAALETLGPQLDAARTAAEWPLVDIGRELFRGRLALLRERLVDAEISLQEAVRLQARVRAPSLFGDARLCLAWACLEQGKLGDAWACFAPVLQEAAEEDCLGALLFEPAHIIEKLLLLIPIEELARPRVRDLLARLGAWHAGAPDELPQTCRPAPTNASLLDALSEREREVLARIAAGDSNKLIARAFDLSPHTVKRHVANILTKLDCATRGQAAAAWRATQP</sequence>
<name>A0ABU6JYM2_9RHOO</name>
<keyword evidence="1" id="KW-0805">Transcription regulation</keyword>
<comment type="caution">
    <text evidence="5">The sequence shown here is derived from an EMBL/GenBank/DDBJ whole genome shotgun (WGS) entry which is preliminary data.</text>
</comment>
<dbReference type="CDD" id="cd06170">
    <property type="entry name" value="LuxR_C_like"/>
    <property type="match status" value="1"/>
</dbReference>
<evidence type="ECO:0000313" key="6">
    <source>
        <dbReference type="Proteomes" id="UP001331561"/>
    </source>
</evidence>
<dbReference type="Pfam" id="PF13401">
    <property type="entry name" value="AAA_22"/>
    <property type="match status" value="1"/>
</dbReference>
<evidence type="ECO:0000256" key="1">
    <source>
        <dbReference type="ARBA" id="ARBA00023015"/>
    </source>
</evidence>
<dbReference type="PRINTS" id="PR00038">
    <property type="entry name" value="HTHLUXR"/>
</dbReference>
<dbReference type="PROSITE" id="PS00622">
    <property type="entry name" value="HTH_LUXR_1"/>
    <property type="match status" value="1"/>
</dbReference>
<proteinExistence type="predicted"/>
<dbReference type="InterPro" id="IPR036388">
    <property type="entry name" value="WH-like_DNA-bd_sf"/>
</dbReference>